<gene>
    <name evidence="2" type="ORF">H9815_11930</name>
</gene>
<reference evidence="2" key="2">
    <citation type="submission" date="2021-04" db="EMBL/GenBank/DDBJ databases">
        <authorList>
            <person name="Gilroy R."/>
        </authorList>
    </citation>
    <scope>NUCLEOTIDE SEQUENCE</scope>
    <source>
        <strain evidence="2">ChiGjej4B4-7305</strain>
    </source>
</reference>
<evidence type="ECO:0000313" key="3">
    <source>
        <dbReference type="Proteomes" id="UP000824037"/>
    </source>
</evidence>
<evidence type="ECO:0000313" key="2">
    <source>
        <dbReference type="EMBL" id="HIZ36479.1"/>
    </source>
</evidence>
<keyword evidence="1" id="KW-0812">Transmembrane</keyword>
<feature type="transmembrane region" description="Helical" evidence="1">
    <location>
        <begin position="136"/>
        <end position="158"/>
    </location>
</feature>
<sequence length="249" mass="27070">MGQFSDATDGGPLRLELRSINGRDFALLRPIAYTAEGYDEPFVVPAHLETFRTDMASVPWVFTWLVPRSGRFLPAAVLHDALVLPGAYTGPQVTRTEADRLFRIAMHDLGTGTIRTWLMWAAVSMATMWEANRPRWYWRGAVIGLIAVVTVLGILATLDLFDVWNVLPWMGERSTGAELLGGALGAAVIPALLACSWGRTLAPAGIITGVALAFLVHVTLAIALVYTLYWLLERAVSGPAVRRGPPFGG</sequence>
<dbReference type="InterPro" id="IPR010767">
    <property type="entry name" value="Phage_CGC-2007_Cje0229"/>
</dbReference>
<keyword evidence="1" id="KW-0472">Membrane</keyword>
<feature type="transmembrane region" description="Helical" evidence="1">
    <location>
        <begin position="210"/>
        <end position="232"/>
    </location>
</feature>
<protein>
    <submittedName>
        <fullName evidence="2">DUF1353 domain-containing protein</fullName>
    </submittedName>
</protein>
<keyword evidence="1" id="KW-1133">Transmembrane helix</keyword>
<organism evidence="2 3">
    <name type="scientific">Candidatus Ruania gallistercoris</name>
    <dbReference type="NCBI Taxonomy" id="2838746"/>
    <lineage>
        <taxon>Bacteria</taxon>
        <taxon>Bacillati</taxon>
        <taxon>Actinomycetota</taxon>
        <taxon>Actinomycetes</taxon>
        <taxon>Micrococcales</taxon>
        <taxon>Ruaniaceae</taxon>
        <taxon>Ruania</taxon>
    </lineage>
</organism>
<dbReference type="EMBL" id="DXBY01000206">
    <property type="protein sequence ID" value="HIZ36479.1"/>
    <property type="molecule type" value="Genomic_DNA"/>
</dbReference>
<dbReference type="AlphaFoldDB" id="A0A9D2EF17"/>
<evidence type="ECO:0000256" key="1">
    <source>
        <dbReference type="SAM" id="Phobius"/>
    </source>
</evidence>
<accession>A0A9D2EF17</accession>
<reference evidence="2" key="1">
    <citation type="journal article" date="2021" name="PeerJ">
        <title>Extensive microbial diversity within the chicken gut microbiome revealed by metagenomics and culture.</title>
        <authorList>
            <person name="Gilroy R."/>
            <person name="Ravi A."/>
            <person name="Getino M."/>
            <person name="Pursley I."/>
            <person name="Horton D.L."/>
            <person name="Alikhan N.F."/>
            <person name="Baker D."/>
            <person name="Gharbi K."/>
            <person name="Hall N."/>
            <person name="Watson M."/>
            <person name="Adriaenssens E.M."/>
            <person name="Foster-Nyarko E."/>
            <person name="Jarju S."/>
            <person name="Secka A."/>
            <person name="Antonio M."/>
            <person name="Oren A."/>
            <person name="Chaudhuri R.R."/>
            <person name="La Ragione R."/>
            <person name="Hildebrand F."/>
            <person name="Pallen M.J."/>
        </authorList>
    </citation>
    <scope>NUCLEOTIDE SEQUENCE</scope>
    <source>
        <strain evidence="2">ChiGjej4B4-7305</strain>
    </source>
</reference>
<proteinExistence type="predicted"/>
<dbReference type="Proteomes" id="UP000824037">
    <property type="component" value="Unassembled WGS sequence"/>
</dbReference>
<feature type="transmembrane region" description="Helical" evidence="1">
    <location>
        <begin position="178"/>
        <end position="198"/>
    </location>
</feature>
<name>A0A9D2EF17_9MICO</name>
<dbReference type="Pfam" id="PF07087">
    <property type="entry name" value="DUF1353"/>
    <property type="match status" value="1"/>
</dbReference>
<comment type="caution">
    <text evidence="2">The sequence shown here is derived from an EMBL/GenBank/DDBJ whole genome shotgun (WGS) entry which is preliminary data.</text>
</comment>